<feature type="compositionally biased region" description="Basic and acidic residues" evidence="1">
    <location>
        <begin position="82"/>
        <end position="91"/>
    </location>
</feature>
<gene>
    <name evidence="2" type="ORF">KI387_020773</name>
</gene>
<evidence type="ECO:0000256" key="1">
    <source>
        <dbReference type="SAM" id="MobiDB-lite"/>
    </source>
</evidence>
<comment type="caution">
    <text evidence="2">The sequence shown here is derived from an EMBL/GenBank/DDBJ whole genome shotgun (WGS) entry which is preliminary data.</text>
</comment>
<sequence length="314" mass="36087">MCDRKQWLLHDYEMVDMCQEVVVVTRWNAENGAHTLKLWLVKVQVGKLVNRGQQVSNALTWNIDKRKSTEESSSGNALNVESRGKQKERSKSKSNGKSKSRDNRSKSRNMAGDLDGRRSTIGYIFTVGGTIVSWISRLQKVVALSTTEANKEMIWMSRFMEELGNDKSNCKLFSDSQSVIHLAKNSVFHSRTKHIQLRDWVSQDGQPNLSFFSQHFGKSLVQVADCDRKEFTDQKRMEMTVSEYIEYWHNLDGQMHDMKRDGSSLLYLKDWHFVKGHGLHCMRMSSGPIAGQQIFVGRKSGIFSHPPSHIFYMT</sequence>
<keyword evidence="3" id="KW-1185">Reference proteome</keyword>
<name>A0AA38GBW3_TAXCH</name>
<feature type="non-terminal residue" evidence="2">
    <location>
        <position position="1"/>
    </location>
</feature>
<reference evidence="2 3" key="1">
    <citation type="journal article" date="2021" name="Nat. Plants">
        <title>The Taxus genome provides insights into paclitaxel biosynthesis.</title>
        <authorList>
            <person name="Xiong X."/>
            <person name="Gou J."/>
            <person name="Liao Q."/>
            <person name="Li Y."/>
            <person name="Zhou Q."/>
            <person name="Bi G."/>
            <person name="Li C."/>
            <person name="Du R."/>
            <person name="Wang X."/>
            <person name="Sun T."/>
            <person name="Guo L."/>
            <person name="Liang H."/>
            <person name="Lu P."/>
            <person name="Wu Y."/>
            <person name="Zhang Z."/>
            <person name="Ro D.K."/>
            <person name="Shang Y."/>
            <person name="Huang S."/>
            <person name="Yan J."/>
        </authorList>
    </citation>
    <scope>NUCLEOTIDE SEQUENCE [LARGE SCALE GENOMIC DNA]</scope>
    <source>
        <strain evidence="2">Ta-2019</strain>
    </source>
</reference>
<proteinExistence type="predicted"/>
<dbReference type="CDD" id="cd09272">
    <property type="entry name" value="RNase_HI_RT_Ty1"/>
    <property type="match status" value="1"/>
</dbReference>
<dbReference type="AlphaFoldDB" id="A0AA38GBW3"/>
<organism evidence="2 3">
    <name type="scientific">Taxus chinensis</name>
    <name type="common">Chinese yew</name>
    <name type="synonym">Taxus wallichiana var. chinensis</name>
    <dbReference type="NCBI Taxonomy" id="29808"/>
    <lineage>
        <taxon>Eukaryota</taxon>
        <taxon>Viridiplantae</taxon>
        <taxon>Streptophyta</taxon>
        <taxon>Embryophyta</taxon>
        <taxon>Tracheophyta</taxon>
        <taxon>Spermatophyta</taxon>
        <taxon>Pinopsida</taxon>
        <taxon>Pinidae</taxon>
        <taxon>Conifers II</taxon>
        <taxon>Cupressales</taxon>
        <taxon>Taxaceae</taxon>
        <taxon>Taxus</taxon>
    </lineage>
</organism>
<protein>
    <submittedName>
        <fullName evidence="2">Uncharacterized protein</fullName>
    </submittedName>
</protein>
<evidence type="ECO:0000313" key="3">
    <source>
        <dbReference type="Proteomes" id="UP000824469"/>
    </source>
</evidence>
<dbReference type="PANTHER" id="PTHR11439:SF467">
    <property type="entry name" value="INTEGRASE CATALYTIC DOMAIN-CONTAINING PROTEIN"/>
    <property type="match status" value="1"/>
</dbReference>
<evidence type="ECO:0000313" key="2">
    <source>
        <dbReference type="EMBL" id="KAH9319004.1"/>
    </source>
</evidence>
<accession>A0AA38GBW3</accession>
<feature type="region of interest" description="Disordered" evidence="1">
    <location>
        <begin position="70"/>
        <end position="114"/>
    </location>
</feature>
<dbReference type="SUPFAM" id="SSF51197">
    <property type="entry name" value="Clavaminate synthase-like"/>
    <property type="match status" value="1"/>
</dbReference>
<dbReference type="EMBL" id="JAHRHJ020000004">
    <property type="protein sequence ID" value="KAH9319004.1"/>
    <property type="molecule type" value="Genomic_DNA"/>
</dbReference>
<dbReference type="PANTHER" id="PTHR11439">
    <property type="entry name" value="GAG-POL-RELATED RETROTRANSPOSON"/>
    <property type="match status" value="1"/>
</dbReference>
<dbReference type="Gene3D" id="2.60.120.650">
    <property type="entry name" value="Cupin"/>
    <property type="match status" value="1"/>
</dbReference>
<dbReference type="Proteomes" id="UP000824469">
    <property type="component" value="Unassembled WGS sequence"/>
</dbReference>